<name>A0A4Y7ST63_COPMI</name>
<dbReference type="Proteomes" id="UP000298030">
    <property type="component" value="Unassembled WGS sequence"/>
</dbReference>
<protein>
    <submittedName>
        <fullName evidence="1">Uncharacterized protein</fullName>
    </submittedName>
</protein>
<organism evidence="1 2">
    <name type="scientific">Coprinellus micaceus</name>
    <name type="common">Glistening ink-cap mushroom</name>
    <name type="synonym">Coprinus micaceus</name>
    <dbReference type="NCBI Taxonomy" id="71717"/>
    <lineage>
        <taxon>Eukaryota</taxon>
        <taxon>Fungi</taxon>
        <taxon>Dikarya</taxon>
        <taxon>Basidiomycota</taxon>
        <taxon>Agaricomycotina</taxon>
        <taxon>Agaricomycetes</taxon>
        <taxon>Agaricomycetidae</taxon>
        <taxon>Agaricales</taxon>
        <taxon>Agaricineae</taxon>
        <taxon>Psathyrellaceae</taxon>
        <taxon>Coprinellus</taxon>
    </lineage>
</organism>
<keyword evidence="2" id="KW-1185">Reference proteome</keyword>
<sequence>MERRIVPRQLTGVREGRLFSARAHYSGKILACFEMVPAQRTLCPRKKGNCSRSTIQPRTLNWPGRLRRGFLVRHALSFWKKHISPRAPPNRAFRSIPFEYLNWLPVQLTDT</sequence>
<dbReference type="EMBL" id="QPFP01000060">
    <property type="protein sequence ID" value="TEB25045.1"/>
    <property type="molecule type" value="Genomic_DNA"/>
</dbReference>
<evidence type="ECO:0000313" key="2">
    <source>
        <dbReference type="Proteomes" id="UP000298030"/>
    </source>
</evidence>
<reference evidence="1 2" key="1">
    <citation type="journal article" date="2019" name="Nat. Ecol. Evol.">
        <title>Megaphylogeny resolves global patterns of mushroom evolution.</title>
        <authorList>
            <person name="Varga T."/>
            <person name="Krizsan K."/>
            <person name="Foldi C."/>
            <person name="Dima B."/>
            <person name="Sanchez-Garcia M."/>
            <person name="Sanchez-Ramirez S."/>
            <person name="Szollosi G.J."/>
            <person name="Szarkandi J.G."/>
            <person name="Papp V."/>
            <person name="Albert L."/>
            <person name="Andreopoulos W."/>
            <person name="Angelini C."/>
            <person name="Antonin V."/>
            <person name="Barry K.W."/>
            <person name="Bougher N.L."/>
            <person name="Buchanan P."/>
            <person name="Buyck B."/>
            <person name="Bense V."/>
            <person name="Catcheside P."/>
            <person name="Chovatia M."/>
            <person name="Cooper J."/>
            <person name="Damon W."/>
            <person name="Desjardin D."/>
            <person name="Finy P."/>
            <person name="Geml J."/>
            <person name="Haridas S."/>
            <person name="Hughes K."/>
            <person name="Justo A."/>
            <person name="Karasinski D."/>
            <person name="Kautmanova I."/>
            <person name="Kiss B."/>
            <person name="Kocsube S."/>
            <person name="Kotiranta H."/>
            <person name="LaButti K.M."/>
            <person name="Lechner B.E."/>
            <person name="Liimatainen K."/>
            <person name="Lipzen A."/>
            <person name="Lukacs Z."/>
            <person name="Mihaltcheva S."/>
            <person name="Morgado L.N."/>
            <person name="Niskanen T."/>
            <person name="Noordeloos M.E."/>
            <person name="Ohm R.A."/>
            <person name="Ortiz-Santana B."/>
            <person name="Ovrebo C."/>
            <person name="Racz N."/>
            <person name="Riley R."/>
            <person name="Savchenko A."/>
            <person name="Shiryaev A."/>
            <person name="Soop K."/>
            <person name="Spirin V."/>
            <person name="Szebenyi C."/>
            <person name="Tomsovsky M."/>
            <person name="Tulloss R.E."/>
            <person name="Uehling J."/>
            <person name="Grigoriev I.V."/>
            <person name="Vagvolgyi C."/>
            <person name="Papp T."/>
            <person name="Martin F.M."/>
            <person name="Miettinen O."/>
            <person name="Hibbett D.S."/>
            <person name="Nagy L.G."/>
        </authorList>
    </citation>
    <scope>NUCLEOTIDE SEQUENCE [LARGE SCALE GENOMIC DNA]</scope>
    <source>
        <strain evidence="1 2">FP101781</strain>
    </source>
</reference>
<evidence type="ECO:0000313" key="1">
    <source>
        <dbReference type="EMBL" id="TEB25045.1"/>
    </source>
</evidence>
<dbReference type="AlphaFoldDB" id="A0A4Y7ST63"/>
<proteinExistence type="predicted"/>
<gene>
    <name evidence="1" type="ORF">FA13DRAFT_1259735</name>
</gene>
<comment type="caution">
    <text evidence="1">The sequence shown here is derived from an EMBL/GenBank/DDBJ whole genome shotgun (WGS) entry which is preliminary data.</text>
</comment>
<accession>A0A4Y7ST63</accession>